<dbReference type="Proteomes" id="UP000076555">
    <property type="component" value="Unassembled WGS sequence"/>
</dbReference>
<proteinExistence type="predicted"/>
<protein>
    <submittedName>
        <fullName evidence="1">Uncharacterized protein</fullName>
    </submittedName>
</protein>
<accession>A0A161XJV6</accession>
<sequence>MAQIPSASDRPFSADPEIWYSLKCAIATSSGFRRWQLEHSAQLQGLHLEKQVQRYLRETLETLAY</sequence>
<gene>
    <name evidence="1" type="ORF">A2T98_15755</name>
</gene>
<dbReference type="EMBL" id="LWAJ01000217">
    <property type="protein sequence ID" value="KZL48844.1"/>
    <property type="molecule type" value="Genomic_DNA"/>
</dbReference>
<evidence type="ECO:0000313" key="1">
    <source>
        <dbReference type="EMBL" id="KZL48844.1"/>
    </source>
</evidence>
<evidence type="ECO:0000313" key="2">
    <source>
        <dbReference type="Proteomes" id="UP000076555"/>
    </source>
</evidence>
<dbReference type="AlphaFoldDB" id="A0A161XJV6"/>
<dbReference type="OrthoDB" id="573503at2"/>
<organism evidence="1 2">
    <name type="scientific">Nodularia spumigena CENA596</name>
    <dbReference type="NCBI Taxonomy" id="1819295"/>
    <lineage>
        <taxon>Bacteria</taxon>
        <taxon>Bacillati</taxon>
        <taxon>Cyanobacteriota</taxon>
        <taxon>Cyanophyceae</taxon>
        <taxon>Nostocales</taxon>
        <taxon>Nodulariaceae</taxon>
        <taxon>Nodularia</taxon>
    </lineage>
</organism>
<dbReference type="RefSeq" id="WP_063873588.1">
    <property type="nucleotide sequence ID" value="NZ_CAWMRI010000217.1"/>
</dbReference>
<reference evidence="1 2" key="1">
    <citation type="submission" date="2016-04" db="EMBL/GenBank/DDBJ databases">
        <title>Draft Genome Assembly of the Bloom-forming Cyanobacterium Nodularia spumigena Strain CENA596 in Shrimp Production Ponds.</title>
        <authorList>
            <person name="Popin R.V."/>
            <person name="Rigonato J."/>
            <person name="Abreu V.A."/>
            <person name="Andreote A.P."/>
            <person name="Silveira S.B."/>
            <person name="Odebrecht C."/>
            <person name="Fiore M.F."/>
        </authorList>
    </citation>
    <scope>NUCLEOTIDE SEQUENCE [LARGE SCALE GENOMIC DNA]</scope>
    <source>
        <strain evidence="1 2">CENA596</strain>
    </source>
</reference>
<comment type="caution">
    <text evidence="1">The sequence shown here is derived from an EMBL/GenBank/DDBJ whole genome shotgun (WGS) entry which is preliminary data.</text>
</comment>
<name>A0A161XJV6_NODSP</name>